<name>A0A6J7X3U0_9CAUD</name>
<sequence length="111" mass="11984">MASTYNLAIDQGTDFSANLIIKDSTGTARDLTGYTGNAQLRRSYASTTNVQFTVNIATPSTGVVTLTLANAATANLKYGRYVYDLELTKSSANTIERAYEGIVTVYPEVTR</sequence>
<evidence type="ECO:0000313" key="1">
    <source>
        <dbReference type="EMBL" id="CAB5221913.1"/>
    </source>
</evidence>
<protein>
    <submittedName>
        <fullName evidence="1">Uncharacterized protein</fullName>
    </submittedName>
</protein>
<reference evidence="1" key="1">
    <citation type="submission" date="2020-05" db="EMBL/GenBank/DDBJ databases">
        <authorList>
            <person name="Chiriac C."/>
            <person name="Salcher M."/>
            <person name="Ghai R."/>
            <person name="Kavagutti S V."/>
        </authorList>
    </citation>
    <scope>NUCLEOTIDE SEQUENCE</scope>
</reference>
<proteinExistence type="predicted"/>
<dbReference type="EMBL" id="LR798294">
    <property type="protein sequence ID" value="CAB5221913.1"/>
    <property type="molecule type" value="Genomic_DNA"/>
</dbReference>
<organism evidence="1">
    <name type="scientific">uncultured Caudovirales phage</name>
    <dbReference type="NCBI Taxonomy" id="2100421"/>
    <lineage>
        <taxon>Viruses</taxon>
        <taxon>Duplodnaviria</taxon>
        <taxon>Heunggongvirae</taxon>
        <taxon>Uroviricota</taxon>
        <taxon>Caudoviricetes</taxon>
        <taxon>Peduoviridae</taxon>
        <taxon>Maltschvirus</taxon>
        <taxon>Maltschvirus maltsch</taxon>
    </lineage>
</organism>
<accession>A0A6J7X3U0</accession>
<gene>
    <name evidence="1" type="ORF">UFOVP242_137</name>
</gene>